<evidence type="ECO:0000313" key="2">
    <source>
        <dbReference type="EMBL" id="KAK1753109.1"/>
    </source>
</evidence>
<dbReference type="Proteomes" id="UP001239445">
    <property type="component" value="Unassembled WGS sequence"/>
</dbReference>
<keyword evidence="3" id="KW-1185">Reference proteome</keyword>
<gene>
    <name evidence="2" type="ORF">QBC47DRAFT_52763</name>
</gene>
<feature type="compositionally biased region" description="Basic and acidic residues" evidence="1">
    <location>
        <begin position="156"/>
        <end position="170"/>
    </location>
</feature>
<proteinExistence type="predicted"/>
<evidence type="ECO:0000256" key="1">
    <source>
        <dbReference type="SAM" id="MobiDB-lite"/>
    </source>
</evidence>
<feature type="region of interest" description="Disordered" evidence="1">
    <location>
        <begin position="245"/>
        <end position="301"/>
    </location>
</feature>
<feature type="region of interest" description="Disordered" evidence="1">
    <location>
        <begin position="141"/>
        <end position="216"/>
    </location>
</feature>
<evidence type="ECO:0000313" key="3">
    <source>
        <dbReference type="Proteomes" id="UP001239445"/>
    </source>
</evidence>
<feature type="compositionally biased region" description="Low complexity" evidence="1">
    <location>
        <begin position="277"/>
        <end position="301"/>
    </location>
</feature>
<organism evidence="2 3">
    <name type="scientific">Echria macrotheca</name>
    <dbReference type="NCBI Taxonomy" id="438768"/>
    <lineage>
        <taxon>Eukaryota</taxon>
        <taxon>Fungi</taxon>
        <taxon>Dikarya</taxon>
        <taxon>Ascomycota</taxon>
        <taxon>Pezizomycotina</taxon>
        <taxon>Sordariomycetes</taxon>
        <taxon>Sordariomycetidae</taxon>
        <taxon>Sordariales</taxon>
        <taxon>Schizotheciaceae</taxon>
        <taxon>Echria</taxon>
    </lineage>
</organism>
<dbReference type="AlphaFoldDB" id="A0AAJ0B9A3"/>
<name>A0AAJ0B9A3_9PEZI</name>
<feature type="region of interest" description="Disordered" evidence="1">
    <location>
        <begin position="13"/>
        <end position="55"/>
    </location>
</feature>
<comment type="caution">
    <text evidence="2">The sequence shown here is derived from an EMBL/GenBank/DDBJ whole genome shotgun (WGS) entry which is preliminary data.</text>
</comment>
<dbReference type="EMBL" id="MU839838">
    <property type="protein sequence ID" value="KAK1753109.1"/>
    <property type="molecule type" value="Genomic_DNA"/>
</dbReference>
<reference evidence="2" key="1">
    <citation type="submission" date="2023-06" db="EMBL/GenBank/DDBJ databases">
        <title>Genome-scale phylogeny and comparative genomics of the fungal order Sordariales.</title>
        <authorList>
            <consortium name="Lawrence Berkeley National Laboratory"/>
            <person name="Hensen N."/>
            <person name="Bonometti L."/>
            <person name="Westerberg I."/>
            <person name="Brannstrom I.O."/>
            <person name="Guillou S."/>
            <person name="Cros-Aarteil S."/>
            <person name="Calhoun S."/>
            <person name="Haridas S."/>
            <person name="Kuo A."/>
            <person name="Mondo S."/>
            <person name="Pangilinan J."/>
            <person name="Riley R."/>
            <person name="Labutti K."/>
            <person name="Andreopoulos B."/>
            <person name="Lipzen A."/>
            <person name="Chen C."/>
            <person name="Yanf M."/>
            <person name="Daum C."/>
            <person name="Ng V."/>
            <person name="Clum A."/>
            <person name="Steindorff A."/>
            <person name="Ohm R."/>
            <person name="Martin F."/>
            <person name="Silar P."/>
            <person name="Natvig D."/>
            <person name="Lalanne C."/>
            <person name="Gautier V."/>
            <person name="Ament-Velasquez S.L."/>
            <person name="Kruys A."/>
            <person name="Hutchinson M.I."/>
            <person name="Powell A.J."/>
            <person name="Barry K."/>
            <person name="Miller A.N."/>
            <person name="Grigoriev I.V."/>
            <person name="Debuchy R."/>
            <person name="Gladieux P."/>
            <person name="Thoren M.H."/>
            <person name="Johannesson H."/>
        </authorList>
    </citation>
    <scope>NUCLEOTIDE SEQUENCE</scope>
    <source>
        <strain evidence="2">PSN4</strain>
    </source>
</reference>
<feature type="compositionally biased region" description="Low complexity" evidence="1">
    <location>
        <begin position="25"/>
        <end position="55"/>
    </location>
</feature>
<sequence>MAEILTSIADLVDSDDLPPSYTDATSSSSSLRTLRPHQSPSSSSSSFSSPSIPSPITTHLQTLPSSLRAAHLAHLSTQTATDLLQIDHLVPPISSFLSSLPSISSPSSPLAELTLVPALAVPKGWALTGAAERRREGEIVRVVRIDSPPTTSTSIPRKDSKSEQHIPRRDEEDEEDEEDGTHFSPSRAAGFDDWGRFTDETGNGTPDPARGTFFRDEKMARRLAGYLQPKQEIKMERGEIRQAVVEGKQKKGGSSSSSSSSPGAVGGWRWGRKKSEASSFSSASSSSTTPVSGPVASPAPAKGAVVEMPVVGPGPIRPQDDRVSVTVRAEEVTFRRENEWGIWESLTGFGIVVRVRVRKL</sequence>
<accession>A0AAJ0B9A3</accession>
<protein>
    <submittedName>
        <fullName evidence="2">Uncharacterized protein</fullName>
    </submittedName>
</protein>